<protein>
    <recommendedName>
        <fullName evidence="4">Cysteine-rich transmembrane CYSTM domain-containing protein</fullName>
    </recommendedName>
</protein>
<proteinExistence type="predicted"/>
<sequence>MYPDQDTSISTGPSTYRGYTDLASQSQPQASTYGQRWSNYGRPGNPNTQTDTDHTDDIGPPLPPRLYLKPLNPQYQVDSSTTDSTGVPLDILPSIIANQNESLDQSRNAGNNHSYGPTYRGNEPYNHNNTNKMKYSSQATESTSNNGNFGFSRDDNTRQGINQSHPNEDHLQQPKKTRTCPDCSDCCDVCCAIVCCCWLCD</sequence>
<name>A0AAX4JNH5_9TREE</name>
<gene>
    <name evidence="2" type="ORF">L201_001162</name>
</gene>
<feature type="compositionally biased region" description="Polar residues" evidence="1">
    <location>
        <begin position="125"/>
        <end position="149"/>
    </location>
</feature>
<evidence type="ECO:0000313" key="3">
    <source>
        <dbReference type="Proteomes" id="UP001355207"/>
    </source>
</evidence>
<keyword evidence="3" id="KW-1185">Reference proteome</keyword>
<accession>A0AAX4JNH5</accession>
<organism evidence="2 3">
    <name type="scientific">Kwoniella dendrophila CBS 6074</name>
    <dbReference type="NCBI Taxonomy" id="1295534"/>
    <lineage>
        <taxon>Eukaryota</taxon>
        <taxon>Fungi</taxon>
        <taxon>Dikarya</taxon>
        <taxon>Basidiomycota</taxon>
        <taxon>Agaricomycotina</taxon>
        <taxon>Tremellomycetes</taxon>
        <taxon>Tremellales</taxon>
        <taxon>Cryptococcaceae</taxon>
        <taxon>Kwoniella</taxon>
    </lineage>
</organism>
<feature type="region of interest" description="Disordered" evidence="1">
    <location>
        <begin position="102"/>
        <end position="175"/>
    </location>
</feature>
<feature type="compositionally biased region" description="Polar residues" evidence="1">
    <location>
        <begin position="102"/>
        <end position="115"/>
    </location>
</feature>
<dbReference type="RefSeq" id="XP_066073052.1">
    <property type="nucleotide sequence ID" value="XM_066216955.1"/>
</dbReference>
<reference evidence="2 3" key="1">
    <citation type="submission" date="2024-01" db="EMBL/GenBank/DDBJ databases">
        <title>Comparative genomics of Cryptococcus and Kwoniella reveals pathogenesis evolution and contrasting modes of karyotype evolution via chromosome fusion or intercentromeric recombination.</title>
        <authorList>
            <person name="Coelho M.A."/>
            <person name="David-Palma M."/>
            <person name="Shea T."/>
            <person name="Bowers K."/>
            <person name="McGinley-Smith S."/>
            <person name="Mohammad A.W."/>
            <person name="Gnirke A."/>
            <person name="Yurkov A.M."/>
            <person name="Nowrousian M."/>
            <person name="Sun S."/>
            <person name="Cuomo C.A."/>
            <person name="Heitman J."/>
        </authorList>
    </citation>
    <scope>NUCLEOTIDE SEQUENCE [LARGE SCALE GENOMIC DNA]</scope>
    <source>
        <strain evidence="2 3">CBS 6074</strain>
    </source>
</reference>
<feature type="region of interest" description="Disordered" evidence="1">
    <location>
        <begin position="1"/>
        <end position="70"/>
    </location>
</feature>
<feature type="compositionally biased region" description="Polar residues" evidence="1">
    <location>
        <begin position="1"/>
        <end position="14"/>
    </location>
</feature>
<evidence type="ECO:0000256" key="1">
    <source>
        <dbReference type="SAM" id="MobiDB-lite"/>
    </source>
</evidence>
<dbReference type="AlphaFoldDB" id="A0AAX4JNH5"/>
<feature type="compositionally biased region" description="Polar residues" evidence="1">
    <location>
        <begin position="22"/>
        <end position="38"/>
    </location>
</feature>
<dbReference type="GeneID" id="91091834"/>
<dbReference type="Proteomes" id="UP001355207">
    <property type="component" value="Chromosome 1"/>
</dbReference>
<evidence type="ECO:0008006" key="4">
    <source>
        <dbReference type="Google" id="ProtNLM"/>
    </source>
</evidence>
<dbReference type="EMBL" id="CP144098">
    <property type="protein sequence ID" value="WWC86289.1"/>
    <property type="molecule type" value="Genomic_DNA"/>
</dbReference>
<evidence type="ECO:0000313" key="2">
    <source>
        <dbReference type="EMBL" id="WWC86289.1"/>
    </source>
</evidence>